<dbReference type="InterPro" id="IPR008271">
    <property type="entry name" value="Ser/Thr_kinase_AS"/>
</dbReference>
<organism evidence="11 12">
    <name type="scientific">Thecamonas trahens ATCC 50062</name>
    <dbReference type="NCBI Taxonomy" id="461836"/>
    <lineage>
        <taxon>Eukaryota</taxon>
        <taxon>Apusozoa</taxon>
        <taxon>Apusomonadida</taxon>
        <taxon>Apusomonadidae</taxon>
        <taxon>Thecamonas</taxon>
    </lineage>
</organism>
<evidence type="ECO:0000256" key="3">
    <source>
        <dbReference type="ARBA" id="ARBA00022777"/>
    </source>
</evidence>
<dbReference type="SMART" id="SM00220">
    <property type="entry name" value="S_TKc"/>
    <property type="match status" value="1"/>
</dbReference>
<dbReference type="PROSITE" id="PS00107">
    <property type="entry name" value="PROTEIN_KINASE_ATP"/>
    <property type="match status" value="1"/>
</dbReference>
<dbReference type="Pfam" id="PF01344">
    <property type="entry name" value="Kelch_1"/>
    <property type="match status" value="1"/>
</dbReference>
<evidence type="ECO:0000259" key="10">
    <source>
        <dbReference type="PROSITE" id="PS50011"/>
    </source>
</evidence>
<dbReference type="GO" id="GO:0004672">
    <property type="term" value="F:protein kinase activity"/>
    <property type="evidence" value="ECO:0007669"/>
    <property type="project" value="InterPro"/>
</dbReference>
<dbReference type="GeneID" id="25565404"/>
<evidence type="ECO:0000259" key="9">
    <source>
        <dbReference type="PROSITE" id="PS50001"/>
    </source>
</evidence>
<dbReference type="InterPro" id="IPR050538">
    <property type="entry name" value="MAP_kinase_kinase_kinase"/>
</dbReference>
<dbReference type="Pfam" id="PF00017">
    <property type="entry name" value="SH2"/>
    <property type="match status" value="1"/>
</dbReference>
<dbReference type="InterPro" id="IPR017441">
    <property type="entry name" value="Protein_kinase_ATP_BS"/>
</dbReference>
<dbReference type="Gene3D" id="3.30.505.10">
    <property type="entry name" value="SH2 domain"/>
    <property type="match status" value="1"/>
</dbReference>
<keyword evidence="3 11" id="KW-0418">Kinase</keyword>
<dbReference type="AlphaFoldDB" id="A0A0L0DC02"/>
<dbReference type="Pfam" id="PF00069">
    <property type="entry name" value="Pkinase"/>
    <property type="match status" value="1"/>
</dbReference>
<dbReference type="CDD" id="cd06606">
    <property type="entry name" value="STKc_MAPKKK"/>
    <property type="match status" value="1"/>
</dbReference>
<dbReference type="Pfam" id="PF24681">
    <property type="entry name" value="Kelch_KLHDC2_KLHL20_DRC7"/>
    <property type="match status" value="1"/>
</dbReference>
<protein>
    <submittedName>
        <fullName evidence="11">STE/STE11 protein kinase</fullName>
    </submittedName>
</protein>
<dbReference type="SMART" id="SM00252">
    <property type="entry name" value="SH2"/>
    <property type="match status" value="1"/>
</dbReference>
<evidence type="ECO:0000256" key="7">
    <source>
        <dbReference type="PROSITE-ProRule" id="PRU10141"/>
    </source>
</evidence>
<evidence type="ECO:0000256" key="5">
    <source>
        <dbReference type="ARBA" id="ARBA00025089"/>
    </source>
</evidence>
<dbReference type="SUPFAM" id="SSF56112">
    <property type="entry name" value="Protein kinase-like (PK-like)"/>
    <property type="match status" value="1"/>
</dbReference>
<dbReference type="Gene3D" id="2.120.10.80">
    <property type="entry name" value="Kelch-type beta propeller"/>
    <property type="match status" value="2"/>
</dbReference>
<feature type="compositionally biased region" description="Polar residues" evidence="8">
    <location>
        <begin position="478"/>
        <end position="491"/>
    </location>
</feature>
<evidence type="ECO:0000313" key="11">
    <source>
        <dbReference type="EMBL" id="KNC49879.1"/>
    </source>
</evidence>
<evidence type="ECO:0000256" key="2">
    <source>
        <dbReference type="ARBA" id="ARBA00022741"/>
    </source>
</evidence>
<dbReference type="PROSITE" id="PS00108">
    <property type="entry name" value="PROTEIN_KINASE_ST"/>
    <property type="match status" value="1"/>
</dbReference>
<keyword evidence="1" id="KW-0808">Transferase</keyword>
<dbReference type="InterPro" id="IPR000719">
    <property type="entry name" value="Prot_kinase_dom"/>
</dbReference>
<dbReference type="RefSeq" id="XP_013757363.1">
    <property type="nucleotide sequence ID" value="XM_013901909.1"/>
</dbReference>
<evidence type="ECO:0000313" key="12">
    <source>
        <dbReference type="Proteomes" id="UP000054408"/>
    </source>
</evidence>
<evidence type="ECO:0000256" key="8">
    <source>
        <dbReference type="SAM" id="MobiDB-lite"/>
    </source>
</evidence>
<dbReference type="InterPro" id="IPR006652">
    <property type="entry name" value="Kelch_1"/>
</dbReference>
<reference evidence="11 12" key="1">
    <citation type="submission" date="2010-05" db="EMBL/GenBank/DDBJ databases">
        <title>The Genome Sequence of Thecamonas trahens ATCC 50062.</title>
        <authorList>
            <consortium name="The Broad Institute Genome Sequencing Platform"/>
            <person name="Russ C."/>
            <person name="Cuomo C."/>
            <person name="Shea T."/>
            <person name="Young S.K."/>
            <person name="Zeng Q."/>
            <person name="Koehrsen M."/>
            <person name="Haas B."/>
            <person name="Borodovsky M."/>
            <person name="Guigo R."/>
            <person name="Alvarado L."/>
            <person name="Berlin A."/>
            <person name="Bochicchio J."/>
            <person name="Borenstein D."/>
            <person name="Chapman S."/>
            <person name="Chen Z."/>
            <person name="Freedman E."/>
            <person name="Gellesch M."/>
            <person name="Goldberg J."/>
            <person name="Griggs A."/>
            <person name="Gujja S."/>
            <person name="Heilman E."/>
            <person name="Heiman D."/>
            <person name="Hepburn T."/>
            <person name="Howarth C."/>
            <person name="Jen D."/>
            <person name="Larson L."/>
            <person name="Mehta T."/>
            <person name="Park D."/>
            <person name="Pearson M."/>
            <person name="Roberts A."/>
            <person name="Saif S."/>
            <person name="Shenoy N."/>
            <person name="Sisk P."/>
            <person name="Stolte C."/>
            <person name="Sykes S."/>
            <person name="Thomson T."/>
            <person name="Walk T."/>
            <person name="White J."/>
            <person name="Yandava C."/>
            <person name="Burger G."/>
            <person name="Gray M.W."/>
            <person name="Holland P.W.H."/>
            <person name="King N."/>
            <person name="Lang F.B.F."/>
            <person name="Roger A.J."/>
            <person name="Ruiz-Trillo I."/>
            <person name="Lander E."/>
            <person name="Nusbaum C."/>
        </authorList>
    </citation>
    <scope>NUCLEOTIDE SEQUENCE [LARGE SCALE GENOMIC DNA]</scope>
    <source>
        <strain evidence="11 12">ATCC 50062</strain>
    </source>
</reference>
<keyword evidence="12" id="KW-1185">Reference proteome</keyword>
<comment type="function">
    <text evidence="5">Required for proper chemotaxis and phagocytosis; proper spatiotemporal control of F-actin levels in chemotaxing cells. Negative regulator of the PI3K (phosphatidylinositol 3 kinase) pathway. Predominantly phosphorylates serines and threonines and tyrosines at a lower level.</text>
</comment>
<dbReference type="SMART" id="SM00612">
    <property type="entry name" value="Kelch"/>
    <property type="match status" value="4"/>
</dbReference>
<dbReference type="Proteomes" id="UP000054408">
    <property type="component" value="Unassembled WGS sequence"/>
</dbReference>
<keyword evidence="6" id="KW-0727">SH2 domain</keyword>
<dbReference type="SUPFAM" id="SSF55550">
    <property type="entry name" value="SH2 domain"/>
    <property type="match status" value="1"/>
</dbReference>
<dbReference type="PROSITE" id="PS50011">
    <property type="entry name" value="PROTEIN_KINASE_DOM"/>
    <property type="match status" value="1"/>
</dbReference>
<feature type="region of interest" description="Disordered" evidence="8">
    <location>
        <begin position="471"/>
        <end position="498"/>
    </location>
</feature>
<feature type="domain" description="Protein kinase" evidence="10">
    <location>
        <begin position="546"/>
        <end position="804"/>
    </location>
</feature>
<feature type="binding site" evidence="7">
    <location>
        <position position="575"/>
    </location>
    <ligand>
        <name>ATP</name>
        <dbReference type="ChEBI" id="CHEBI:30616"/>
    </ligand>
</feature>
<dbReference type="PANTHER" id="PTHR48016:SF56">
    <property type="entry name" value="MAPKK KINASE"/>
    <property type="match status" value="1"/>
</dbReference>
<keyword evidence="2 7" id="KW-0547">Nucleotide-binding</keyword>
<dbReference type="Gene3D" id="3.30.200.20">
    <property type="entry name" value="Phosphorylase Kinase, domain 1"/>
    <property type="match status" value="1"/>
</dbReference>
<dbReference type="eggNOG" id="KOG0198">
    <property type="taxonomic scope" value="Eukaryota"/>
</dbReference>
<gene>
    <name evidence="11" type="ORF">AMSG_06173</name>
</gene>
<feature type="domain" description="SH2" evidence="9">
    <location>
        <begin position="1050"/>
        <end position="1128"/>
    </location>
</feature>
<accession>A0A0L0DC02</accession>
<dbReference type="InterPro" id="IPR036860">
    <property type="entry name" value="SH2_dom_sf"/>
</dbReference>
<dbReference type="OrthoDB" id="266718at2759"/>
<dbReference type="SUPFAM" id="SSF117281">
    <property type="entry name" value="Kelch motif"/>
    <property type="match status" value="1"/>
</dbReference>
<keyword evidence="4 7" id="KW-0067">ATP-binding</keyword>
<dbReference type="InterPro" id="IPR000980">
    <property type="entry name" value="SH2"/>
</dbReference>
<name>A0A0L0DC02_THETB</name>
<dbReference type="CDD" id="cd00173">
    <property type="entry name" value="SH2"/>
    <property type="match status" value="1"/>
</dbReference>
<evidence type="ECO:0000256" key="6">
    <source>
        <dbReference type="PROSITE-ProRule" id="PRU00191"/>
    </source>
</evidence>
<dbReference type="PANTHER" id="PTHR48016">
    <property type="entry name" value="MAP KINASE KINASE KINASE SSK2-RELATED-RELATED"/>
    <property type="match status" value="1"/>
</dbReference>
<evidence type="ECO:0000256" key="4">
    <source>
        <dbReference type="ARBA" id="ARBA00022840"/>
    </source>
</evidence>
<proteinExistence type="predicted"/>
<dbReference type="Gene3D" id="1.10.510.10">
    <property type="entry name" value="Transferase(Phosphotransferase) domain 1"/>
    <property type="match status" value="1"/>
</dbReference>
<dbReference type="InterPro" id="IPR015915">
    <property type="entry name" value="Kelch-typ_b-propeller"/>
</dbReference>
<dbReference type="STRING" id="461836.A0A0L0DC02"/>
<dbReference type="EMBL" id="GL349458">
    <property type="protein sequence ID" value="KNC49879.1"/>
    <property type="molecule type" value="Genomic_DNA"/>
</dbReference>
<sequence length="1150" mass="119226">MTYRWSTVGDGGGAGGRPEAREMAAAAAVKGTLYVFGGYGATAGDGRVLGDLWMLDPGLGTWSELACPPEAAPSPRFGATMVAVDAVLVVFGGCGPRNVLYGDVHIFDTRTQLWSRLASSGAGPSPRWGCGGAALGSGERVVIFGGLGGDGYSNEVFALEPQTGAWEVVGTSGAPSPRAHAVVAMWSGGSERVPCLVVHGGYSSSEGVLGDTCVLNLATGHWRMVEVSAEARYGHVGVLIGSTLMVHGGLSAARRSPVALLSNAVALNLEAPSAGWVPASGEDEDAAGIGRAFAVSAAVDSTGYVFGGYTARDVLSAETLSVRLPPPPLVTLGLASLTAAGAASAAVAVASSGGSGGRGSAAGAKPAVVSSTVVLKCKFKGAFKLLRIERTDPFTKLQTQMDEAYKTAVYLSWQRADGTLIDVINADDFAYMLDEHASKKKIDLIVQCASGSGSGTSGGAVPGTPDSLVPGHAGFPRVSSQPTMGGSSGSPRASVPASVPASGLNASMPVMGATTRGQKLGVRSTAAMRMSQQGRPTYGPSGTIHWQKRELLGSGAFGKVYLGMNEATAELMAVKQVVLDNISESNQEELLEVEGEIAILQELSHKHIVRYIATERATNEDGQAVLNIFLEYVPGGSLAKLIHKYPVSERVTRSYLKQVLLGLEYLHENGIVHRDIKCANILIAPAQQTIIKLTDFGADDVVGGAALVQGHAVFMAPEVVLQQPYNSRCDIWSVGCVAIELLTGRPPWSEFSPVTALFKIGKSNDSPKYPEGLSAAGIDFLNLCFRRDPNQRPSAADLLQHPWIASVDEVAVPSPTPAMGGGPSAMGASATPSPTGMATMGMNPMQSVGGMNPMQSVGGGGYPGHHGGAPSGYPGAGGMHGGVSVAGPPPASSALPGYHPGFSPQTTPTSSYTPANGFAAGFAGASPTAGTANHAVGPGGVALGQQPAFSSPADVYSLALSEPEHLSPEAFWERYFGVQAQAVLMPNFLSALQAYLGLSLTAEQQGYLNELFNPRGLGQLTLDSLKYALQWFGPLHESVRICTELMSNLWFHGFINKDQTARVLTNAAPGEFLVRVSESTSGGFVVAYIDSRGAVIQSKLYSAPGRGYTGDQGHTFYDSLPALIQAYSAKLRMGKPRMSSDTSGYTQLSI</sequence>
<dbReference type="GO" id="GO:0005524">
    <property type="term" value="F:ATP binding"/>
    <property type="evidence" value="ECO:0007669"/>
    <property type="project" value="UniProtKB-UniRule"/>
</dbReference>
<dbReference type="InterPro" id="IPR011009">
    <property type="entry name" value="Kinase-like_dom_sf"/>
</dbReference>
<evidence type="ECO:0000256" key="1">
    <source>
        <dbReference type="ARBA" id="ARBA00022679"/>
    </source>
</evidence>
<dbReference type="PROSITE" id="PS50001">
    <property type="entry name" value="SH2"/>
    <property type="match status" value="1"/>
</dbReference>